<proteinExistence type="predicted"/>
<dbReference type="GO" id="GO:0070205">
    <property type="term" value="F:2-succinyl-6-hydroxy-2,4-cyclohexadiene-1-carboxylate synthase activity"/>
    <property type="evidence" value="ECO:0007669"/>
    <property type="project" value="UniProtKB-EC"/>
</dbReference>
<accession>A0A554XJV5</accession>
<dbReference type="PRINTS" id="PR00412">
    <property type="entry name" value="EPOXHYDRLASE"/>
</dbReference>
<dbReference type="Gene3D" id="3.40.50.1820">
    <property type="entry name" value="alpha/beta hydrolase"/>
    <property type="match status" value="1"/>
</dbReference>
<gene>
    <name evidence="2" type="primary">menH_2</name>
    <name evidence="2" type="ORF">Tchar_00156</name>
</gene>
<dbReference type="EMBL" id="VJON01000002">
    <property type="protein sequence ID" value="TSE36111.1"/>
    <property type="molecule type" value="Genomic_DNA"/>
</dbReference>
<dbReference type="InterPro" id="IPR050228">
    <property type="entry name" value="Carboxylesterase_BioH"/>
</dbReference>
<evidence type="ECO:0000259" key="1">
    <source>
        <dbReference type="Pfam" id="PF00561"/>
    </source>
</evidence>
<sequence length="341" mass="38158">MAQMYQVRHTARSTYETLRGQRYHLWEWGEPTPHRPPLWLLHGWMDVGASWQFVVDAFAQARHCIAPDWRGFGRTCAAHLPPPTDPPPYGNGDHYLFADYLADLDALIERINHRLGRAPDAPVDVVGHSMGGNVAMLYAGVRPQRVRRLVNLEGFGLPASHPSQAPRRYAAWLDELRALREGTLALKTYIGLDGVAQRLMKTNRRLTRERARWLAQHWGRPADPAQPDGPWVIRGDVAHKVRSSQLYRLDEVLAVHAAIAAPVLAVVASDDSLAQWFRNGEHSLEEFFRRLQVVPHCRTARVDDAGHMLHHDQPQQVAALIEAHLDAPDPLPAASSGATGG</sequence>
<keyword evidence="3" id="KW-1185">Reference proteome</keyword>
<evidence type="ECO:0000313" key="3">
    <source>
        <dbReference type="Proteomes" id="UP000318294"/>
    </source>
</evidence>
<dbReference type="Pfam" id="PF00561">
    <property type="entry name" value="Abhydrolase_1"/>
    <property type="match status" value="1"/>
</dbReference>
<organism evidence="2 3">
    <name type="scientific">Tepidimonas charontis</name>
    <dbReference type="NCBI Taxonomy" id="2267262"/>
    <lineage>
        <taxon>Bacteria</taxon>
        <taxon>Pseudomonadati</taxon>
        <taxon>Pseudomonadota</taxon>
        <taxon>Betaproteobacteria</taxon>
        <taxon>Burkholderiales</taxon>
        <taxon>Tepidimonas</taxon>
    </lineage>
</organism>
<dbReference type="InterPro" id="IPR029058">
    <property type="entry name" value="AB_hydrolase_fold"/>
</dbReference>
<keyword evidence="2" id="KW-0456">Lyase</keyword>
<evidence type="ECO:0000313" key="2">
    <source>
        <dbReference type="EMBL" id="TSE36111.1"/>
    </source>
</evidence>
<dbReference type="InterPro" id="IPR000073">
    <property type="entry name" value="AB_hydrolase_1"/>
</dbReference>
<reference evidence="2 3" key="1">
    <citation type="submission" date="2019-07" db="EMBL/GenBank/DDBJ databases">
        <title>Tepidimonas charontis SPSP-6 draft genome.</title>
        <authorList>
            <person name="Da Costa M.S."/>
            <person name="Froufe H.J.C."/>
            <person name="Egas C."/>
            <person name="Albuquerque L."/>
        </authorList>
    </citation>
    <scope>NUCLEOTIDE SEQUENCE [LARGE SCALE GENOMIC DNA]</scope>
    <source>
        <strain evidence="2 3">SPSP-6</strain>
    </source>
</reference>
<dbReference type="SUPFAM" id="SSF53474">
    <property type="entry name" value="alpha/beta-Hydrolases"/>
    <property type="match status" value="1"/>
</dbReference>
<dbReference type="InterPro" id="IPR000639">
    <property type="entry name" value="Epox_hydrolase-like"/>
</dbReference>
<name>A0A554XJV5_9BURK</name>
<dbReference type="PANTHER" id="PTHR43194">
    <property type="entry name" value="HYDROLASE ALPHA/BETA FOLD FAMILY"/>
    <property type="match status" value="1"/>
</dbReference>
<dbReference type="Proteomes" id="UP000318294">
    <property type="component" value="Unassembled WGS sequence"/>
</dbReference>
<dbReference type="EC" id="4.2.99.20" evidence="2"/>
<dbReference type="PANTHER" id="PTHR43194:SF2">
    <property type="entry name" value="PEROXISOMAL MEMBRANE PROTEIN LPX1"/>
    <property type="match status" value="1"/>
</dbReference>
<dbReference type="AlphaFoldDB" id="A0A554XJV5"/>
<feature type="domain" description="AB hydrolase-1" evidence="1">
    <location>
        <begin position="36"/>
        <end position="313"/>
    </location>
</feature>
<protein>
    <submittedName>
        <fullName evidence="2">2-succinyl-6-hydroxy-2, 4-cyclohexadiene-1-carboxylate synthase</fullName>
        <ecNumber evidence="2">4.2.99.20</ecNumber>
    </submittedName>
</protein>
<comment type="caution">
    <text evidence="2">The sequence shown here is derived from an EMBL/GenBank/DDBJ whole genome shotgun (WGS) entry which is preliminary data.</text>
</comment>